<dbReference type="OrthoDB" id="762982at2759"/>
<feature type="domain" description="RRM" evidence="1">
    <location>
        <begin position="109"/>
        <end position="135"/>
    </location>
</feature>
<evidence type="ECO:0000259" key="1">
    <source>
        <dbReference type="Pfam" id="PF00076"/>
    </source>
</evidence>
<dbReference type="GO" id="GO:0003723">
    <property type="term" value="F:RNA binding"/>
    <property type="evidence" value="ECO:0007669"/>
    <property type="project" value="InterPro"/>
</dbReference>
<name>A0A8E0VGF7_9TREM</name>
<dbReference type="AlphaFoldDB" id="A0A8E0VGF7"/>
<dbReference type="Gene3D" id="3.30.70.330">
    <property type="match status" value="1"/>
</dbReference>
<dbReference type="InterPro" id="IPR000504">
    <property type="entry name" value="RRM_dom"/>
</dbReference>
<dbReference type="Proteomes" id="UP000728185">
    <property type="component" value="Unassembled WGS sequence"/>
</dbReference>
<protein>
    <submittedName>
        <fullName evidence="2">Rna-binding protein musashi</fullName>
    </submittedName>
</protein>
<keyword evidence="3" id="KW-1185">Reference proteome</keyword>
<dbReference type="InterPro" id="IPR035979">
    <property type="entry name" value="RBD_domain_sf"/>
</dbReference>
<dbReference type="InterPro" id="IPR012677">
    <property type="entry name" value="Nucleotide-bd_a/b_plait_sf"/>
</dbReference>
<reference evidence="2" key="1">
    <citation type="submission" date="2019-05" db="EMBL/GenBank/DDBJ databases">
        <title>Annotation for the trematode Fasciolopsis buski.</title>
        <authorList>
            <person name="Choi Y.-J."/>
        </authorList>
    </citation>
    <scope>NUCLEOTIDE SEQUENCE</scope>
    <source>
        <strain evidence="2">HT</strain>
        <tissue evidence="2">Whole worm</tissue>
    </source>
</reference>
<dbReference type="Pfam" id="PF00076">
    <property type="entry name" value="RRM_1"/>
    <property type="match status" value="1"/>
</dbReference>
<accession>A0A8E0VGF7</accession>
<organism evidence="2 3">
    <name type="scientific">Fasciolopsis buskii</name>
    <dbReference type="NCBI Taxonomy" id="27845"/>
    <lineage>
        <taxon>Eukaryota</taxon>
        <taxon>Metazoa</taxon>
        <taxon>Spiralia</taxon>
        <taxon>Lophotrochozoa</taxon>
        <taxon>Platyhelminthes</taxon>
        <taxon>Trematoda</taxon>
        <taxon>Digenea</taxon>
        <taxon>Plagiorchiida</taxon>
        <taxon>Echinostomata</taxon>
        <taxon>Echinostomatoidea</taxon>
        <taxon>Fasciolidae</taxon>
        <taxon>Fasciolopsis</taxon>
    </lineage>
</organism>
<evidence type="ECO:0000313" key="3">
    <source>
        <dbReference type="Proteomes" id="UP000728185"/>
    </source>
</evidence>
<dbReference type="SUPFAM" id="SSF54928">
    <property type="entry name" value="RNA-binding domain, RBD"/>
    <property type="match status" value="1"/>
</dbReference>
<evidence type="ECO:0000313" key="2">
    <source>
        <dbReference type="EMBL" id="KAA0186983.1"/>
    </source>
</evidence>
<comment type="caution">
    <text evidence="2">The sequence shown here is derived from an EMBL/GenBank/DDBJ whole genome shotgun (WGS) entry which is preliminary data.</text>
</comment>
<gene>
    <name evidence="2" type="ORF">FBUS_03604</name>
</gene>
<dbReference type="EMBL" id="LUCM01009446">
    <property type="protein sequence ID" value="KAA0186983.1"/>
    <property type="molecule type" value="Genomic_DNA"/>
</dbReference>
<sequence>MPESLSNLIPTSTEINETVSTRKFESGINMSDATVVASLTAGTACSNAIVNSTADMSIVNQSPQESISSVLTPSTSSSYGLNSNGLPQTLDHWSATLLAAQALVRTKKVFIGGVASGTTAEELEAFFSEFGKVSSFLK</sequence>
<proteinExistence type="predicted"/>